<accession>A0ABX2K3M2</accession>
<feature type="transmembrane region" description="Helical" evidence="1">
    <location>
        <begin position="173"/>
        <end position="191"/>
    </location>
</feature>
<evidence type="ECO:0000313" key="3">
    <source>
        <dbReference type="Proteomes" id="UP000708347"/>
    </source>
</evidence>
<evidence type="ECO:0008006" key="4">
    <source>
        <dbReference type="Google" id="ProtNLM"/>
    </source>
</evidence>
<organism evidence="2 3">
    <name type="scientific">Mycolicibacterium sphagni</name>
    <dbReference type="NCBI Taxonomy" id="1786"/>
    <lineage>
        <taxon>Bacteria</taxon>
        <taxon>Bacillati</taxon>
        <taxon>Actinomycetota</taxon>
        <taxon>Actinomycetes</taxon>
        <taxon>Mycobacteriales</taxon>
        <taxon>Mycobacteriaceae</taxon>
        <taxon>Mycolicibacterium</taxon>
    </lineage>
</organism>
<keyword evidence="3" id="KW-1185">Reference proteome</keyword>
<dbReference type="RefSeq" id="WP_174400017.1">
    <property type="nucleotide sequence ID" value="NZ_VBSB01000015.1"/>
</dbReference>
<sequence length="307" mass="30924">MMIGIAAALLACFGYGVSSVLQAYGARRSAAAARDRGATGHVTATGGPTLLSTIHAALTAAFIVGIALDVVGFVGSAVSARLIPLFLSQTIISANLIVTAVLGIAVLGIGLHTRDWVAIVAVIVSLFVLGLGAGERGHHDNPDRTIHWIVLAVSVLILLGGIALTRIFGSRSAVMAGLIAGVLFGMLAIGVRILHGVDHFQPWVILADPAAWTVAIAGIGGFYLHTVALQLGSVNGATAALVVGETVVPGIVGVVFLGDTARPGMGWVVVLGFIGAVAGAVAVAVFGAAGHQATPEPEPEAKVPDNV</sequence>
<dbReference type="PANTHER" id="PTHR40761">
    <property type="entry name" value="CONSERVED INTEGRAL MEMBRANE ALANINE VALINE AND LEUCINE RICH PROTEIN-RELATED"/>
    <property type="match status" value="1"/>
</dbReference>
<name>A0ABX2K3M2_9MYCO</name>
<keyword evidence="1" id="KW-0812">Transmembrane</keyword>
<feature type="transmembrane region" description="Helical" evidence="1">
    <location>
        <begin position="146"/>
        <end position="167"/>
    </location>
</feature>
<comment type="caution">
    <text evidence="2">The sequence shown here is derived from an EMBL/GenBank/DDBJ whole genome shotgun (WGS) entry which is preliminary data.</text>
</comment>
<feature type="transmembrane region" description="Helical" evidence="1">
    <location>
        <begin position="203"/>
        <end position="224"/>
    </location>
</feature>
<gene>
    <name evidence="2" type="ORF">FEG63_22435</name>
</gene>
<feature type="transmembrane region" description="Helical" evidence="1">
    <location>
        <begin position="116"/>
        <end position="134"/>
    </location>
</feature>
<dbReference type="Proteomes" id="UP000708347">
    <property type="component" value="Unassembled WGS sequence"/>
</dbReference>
<keyword evidence="1" id="KW-1133">Transmembrane helix</keyword>
<feature type="transmembrane region" description="Helical" evidence="1">
    <location>
        <begin position="265"/>
        <end position="289"/>
    </location>
</feature>
<proteinExistence type="predicted"/>
<dbReference type="PANTHER" id="PTHR40761:SF1">
    <property type="entry name" value="CONSERVED INTEGRAL MEMBRANE ALANINE VALINE AND LEUCINE RICH PROTEIN-RELATED"/>
    <property type="match status" value="1"/>
</dbReference>
<evidence type="ECO:0000313" key="2">
    <source>
        <dbReference type="EMBL" id="NTY62300.1"/>
    </source>
</evidence>
<keyword evidence="1" id="KW-0472">Membrane</keyword>
<evidence type="ECO:0000256" key="1">
    <source>
        <dbReference type="SAM" id="Phobius"/>
    </source>
</evidence>
<dbReference type="EMBL" id="VBSB01000015">
    <property type="protein sequence ID" value="NTY62300.1"/>
    <property type="molecule type" value="Genomic_DNA"/>
</dbReference>
<protein>
    <recommendedName>
        <fullName evidence="4">Integral membrane protein</fullName>
    </recommendedName>
</protein>
<reference evidence="2 3" key="1">
    <citation type="submission" date="2019-05" db="EMBL/GenBank/DDBJ databases">
        <title>Mycolicibacterium sphagni ENV482 genome assembly.</title>
        <authorList>
            <person name="Chen W."/>
            <person name="Faulkner N.W."/>
            <person name="Hyman M.R."/>
        </authorList>
    </citation>
    <scope>NUCLEOTIDE SEQUENCE [LARGE SCALE GENOMIC DNA]</scope>
    <source>
        <strain evidence="2 3">ENV482</strain>
    </source>
</reference>
<feature type="transmembrane region" description="Helical" evidence="1">
    <location>
        <begin position="56"/>
        <end position="78"/>
    </location>
</feature>
<feature type="transmembrane region" description="Helical" evidence="1">
    <location>
        <begin position="236"/>
        <end position="258"/>
    </location>
</feature>
<feature type="transmembrane region" description="Helical" evidence="1">
    <location>
        <begin position="90"/>
        <end position="110"/>
    </location>
</feature>